<feature type="compositionally biased region" description="Basic and acidic residues" evidence="1">
    <location>
        <begin position="161"/>
        <end position="195"/>
    </location>
</feature>
<dbReference type="EMBL" id="BAABZQ010000001">
    <property type="protein sequence ID" value="GAA6501038.1"/>
    <property type="molecule type" value="Genomic_DNA"/>
</dbReference>
<feature type="chain" id="PRO_5045633877" description="Ig-like domain-containing protein" evidence="2">
    <location>
        <begin position="26"/>
        <end position="442"/>
    </location>
</feature>
<protein>
    <recommendedName>
        <fullName evidence="5">Ig-like domain-containing protein</fullName>
    </recommendedName>
</protein>
<evidence type="ECO:0000256" key="1">
    <source>
        <dbReference type="SAM" id="MobiDB-lite"/>
    </source>
</evidence>
<dbReference type="Proteomes" id="UP001600941">
    <property type="component" value="Unassembled WGS sequence"/>
</dbReference>
<feature type="compositionally biased region" description="Basic and acidic residues" evidence="1">
    <location>
        <begin position="98"/>
        <end position="131"/>
    </location>
</feature>
<reference evidence="3 4" key="1">
    <citation type="submission" date="2024-04" db="EMBL/GenBank/DDBJ databases">
        <title>Defined microbial consortia suppress multidrug-resistant proinflammatory Enterobacteriaceae via ecological control.</title>
        <authorList>
            <person name="Furuichi M."/>
            <person name="Kawaguchi T."/>
            <person name="Pust M."/>
            <person name="Yasuma K."/>
            <person name="Plichta D."/>
            <person name="Hasegawa N."/>
            <person name="Ohya T."/>
            <person name="Bhattarai S."/>
            <person name="Sasajima S."/>
            <person name="Aoto Y."/>
            <person name="Tuganbaev T."/>
            <person name="Yaginuma M."/>
            <person name="Ueda M."/>
            <person name="Okahashi N."/>
            <person name="Amafuji K."/>
            <person name="Kiridooshi Y."/>
            <person name="Sugita K."/>
            <person name="Strazar M."/>
            <person name="Skelly A."/>
            <person name="Suda W."/>
            <person name="Hattori M."/>
            <person name="Nakamoto N."/>
            <person name="Caballero S."/>
            <person name="Norman J."/>
            <person name="Olle B."/>
            <person name="Tanoue T."/>
            <person name="Arita M."/>
            <person name="Bucci V."/>
            <person name="Atarashi K."/>
            <person name="Xavier R."/>
            <person name="Honda K."/>
        </authorList>
    </citation>
    <scope>NUCLEOTIDE SEQUENCE [LARGE SCALE GENOMIC DNA]</scope>
    <source>
        <strain evidence="4">k34-0107-D12</strain>
    </source>
</reference>
<gene>
    <name evidence="3" type="ORF">K340107D12_38540</name>
</gene>
<comment type="caution">
    <text evidence="3">The sequence shown here is derived from an EMBL/GenBank/DDBJ whole genome shotgun (WGS) entry which is preliminary data.</text>
</comment>
<name>A0ABQ0BWX5_9FIRM</name>
<evidence type="ECO:0000256" key="2">
    <source>
        <dbReference type="SAM" id="SignalP"/>
    </source>
</evidence>
<sequence length="442" mass="49404">MNRKRMFFIVTVIFLCLGSAVPVFASAEEDFGNTDNTLPEMTQIVELQKGEALFLPGNGMVQIADERIACAGRNGNIEALEEGETEVVVRYKIRVKKTDSKENTDEMKSDKNGKDTADLEKTQTGDTYTDKDAEEIQGGTADENQNTEDGIKDMEETENGNGHEEAGRTETARQPSEEAEKNESARQPSKEKEDDTPTAMTEIEIPDRVYPVIALVNLKNLSSSNTQVSPCITVQDENLDKDSVKIRLTGKRTGERTISFRKEENRNCLTLTLDPVTEDDEYVLICEACDLYGNRTKQHFLFSVNQSGTSFVYDREEIAHSGGFTPEITLDNVDAVRIVSCSVNGEPVLYEWKEGKLRIPSKYLKNGKNRITLSVKDTAGNISDMEPWDFTMPANENAETDTEPVPEAVKMQKENPAGIIFLLIGSVLVFWERKMCYNGNIN</sequence>
<evidence type="ECO:0008006" key="5">
    <source>
        <dbReference type="Google" id="ProtNLM"/>
    </source>
</evidence>
<evidence type="ECO:0000313" key="3">
    <source>
        <dbReference type="EMBL" id="GAA6501038.1"/>
    </source>
</evidence>
<keyword evidence="2" id="KW-0732">Signal</keyword>
<proteinExistence type="predicted"/>
<organism evidence="3 4">
    <name type="scientific">Blautia parvula</name>
    <dbReference type="NCBI Taxonomy" id="2877527"/>
    <lineage>
        <taxon>Bacteria</taxon>
        <taxon>Bacillati</taxon>
        <taxon>Bacillota</taxon>
        <taxon>Clostridia</taxon>
        <taxon>Lachnospirales</taxon>
        <taxon>Lachnospiraceae</taxon>
        <taxon>Blautia</taxon>
    </lineage>
</organism>
<feature type="signal peptide" evidence="2">
    <location>
        <begin position="1"/>
        <end position="25"/>
    </location>
</feature>
<dbReference type="RefSeq" id="WP_033139702.1">
    <property type="nucleotide sequence ID" value="NZ_AP031413.1"/>
</dbReference>
<feature type="region of interest" description="Disordered" evidence="1">
    <location>
        <begin position="98"/>
        <end position="203"/>
    </location>
</feature>
<accession>A0ABQ0BWX5</accession>
<evidence type="ECO:0000313" key="4">
    <source>
        <dbReference type="Proteomes" id="UP001600941"/>
    </source>
</evidence>
<keyword evidence="4" id="KW-1185">Reference proteome</keyword>